<feature type="non-terminal residue" evidence="1">
    <location>
        <position position="38"/>
    </location>
</feature>
<sequence>MLISPYHFHSVLYANSQILNPIQRKLWHSLADLKQNLF</sequence>
<dbReference type="AlphaFoldDB" id="A0A087SUR2"/>
<protein>
    <submittedName>
        <fullName evidence="1">Uncharacterized protein</fullName>
    </submittedName>
</protein>
<keyword evidence="2" id="KW-1185">Reference proteome</keyword>
<reference evidence="1 2" key="1">
    <citation type="submission" date="2013-11" db="EMBL/GenBank/DDBJ databases">
        <title>Genome sequencing of Stegodyphus mimosarum.</title>
        <authorList>
            <person name="Bechsgaard J."/>
        </authorList>
    </citation>
    <scope>NUCLEOTIDE SEQUENCE [LARGE SCALE GENOMIC DNA]</scope>
</reference>
<dbReference type="Proteomes" id="UP000054359">
    <property type="component" value="Unassembled WGS sequence"/>
</dbReference>
<organism evidence="1 2">
    <name type="scientific">Stegodyphus mimosarum</name>
    <name type="common">African social velvet spider</name>
    <dbReference type="NCBI Taxonomy" id="407821"/>
    <lineage>
        <taxon>Eukaryota</taxon>
        <taxon>Metazoa</taxon>
        <taxon>Ecdysozoa</taxon>
        <taxon>Arthropoda</taxon>
        <taxon>Chelicerata</taxon>
        <taxon>Arachnida</taxon>
        <taxon>Araneae</taxon>
        <taxon>Araneomorphae</taxon>
        <taxon>Entelegynae</taxon>
        <taxon>Eresoidea</taxon>
        <taxon>Eresidae</taxon>
        <taxon>Stegodyphus</taxon>
    </lineage>
</organism>
<gene>
    <name evidence="1" type="ORF">X975_01685</name>
</gene>
<dbReference type="EMBL" id="KK112046">
    <property type="protein sequence ID" value="KFM56601.1"/>
    <property type="molecule type" value="Genomic_DNA"/>
</dbReference>
<evidence type="ECO:0000313" key="2">
    <source>
        <dbReference type="Proteomes" id="UP000054359"/>
    </source>
</evidence>
<proteinExistence type="predicted"/>
<accession>A0A087SUR2</accession>
<evidence type="ECO:0000313" key="1">
    <source>
        <dbReference type="EMBL" id="KFM56601.1"/>
    </source>
</evidence>
<name>A0A087SUR2_STEMI</name>